<dbReference type="CDD" id="cd00064">
    <property type="entry name" value="FU"/>
    <property type="match status" value="2"/>
</dbReference>
<dbReference type="GeneID" id="7841144"/>
<dbReference type="HOGENOM" id="CLU_246904_0_0_1"/>
<dbReference type="PANTHER" id="PTHR23275:SF100">
    <property type="entry name" value="EGF-LIKE DOMAIN-CONTAINING PROTEIN"/>
    <property type="match status" value="1"/>
</dbReference>
<name>Q23BR4_TETTS</name>
<dbReference type="SMART" id="SM00181">
    <property type="entry name" value="EGF"/>
    <property type="match status" value="8"/>
</dbReference>
<dbReference type="InterPro" id="IPR052798">
    <property type="entry name" value="Giardia_VSA"/>
</dbReference>
<dbReference type="EMBL" id="GG662718">
    <property type="protein sequence ID" value="EAR94054.2"/>
    <property type="molecule type" value="Genomic_DNA"/>
</dbReference>
<dbReference type="KEGG" id="tet:TTHERM_00227680"/>
<dbReference type="SMART" id="SM00261">
    <property type="entry name" value="FU"/>
    <property type="match status" value="15"/>
</dbReference>
<feature type="domain" description="EGF-like" evidence="2">
    <location>
        <begin position="589"/>
        <end position="622"/>
    </location>
</feature>
<feature type="domain" description="EGF-like" evidence="2">
    <location>
        <begin position="797"/>
        <end position="830"/>
    </location>
</feature>
<keyword evidence="1" id="KW-0472">Membrane</keyword>
<reference evidence="4" key="1">
    <citation type="journal article" date="2006" name="PLoS Biol.">
        <title>Macronuclear genome sequence of the ciliate Tetrahymena thermophila, a model eukaryote.</title>
        <authorList>
            <person name="Eisen J.A."/>
            <person name="Coyne R.S."/>
            <person name="Wu M."/>
            <person name="Wu D."/>
            <person name="Thiagarajan M."/>
            <person name="Wortman J.R."/>
            <person name="Badger J.H."/>
            <person name="Ren Q."/>
            <person name="Amedeo P."/>
            <person name="Jones K.M."/>
            <person name="Tallon L.J."/>
            <person name="Delcher A.L."/>
            <person name="Salzberg S.L."/>
            <person name="Silva J.C."/>
            <person name="Haas B.J."/>
            <person name="Majoros W.H."/>
            <person name="Farzad M."/>
            <person name="Carlton J.M."/>
            <person name="Smith R.K. Jr."/>
            <person name="Garg J."/>
            <person name="Pearlman R.E."/>
            <person name="Karrer K.M."/>
            <person name="Sun L."/>
            <person name="Manning G."/>
            <person name="Elde N.C."/>
            <person name="Turkewitz A.P."/>
            <person name="Asai D.J."/>
            <person name="Wilkes D.E."/>
            <person name="Wang Y."/>
            <person name="Cai H."/>
            <person name="Collins K."/>
            <person name="Stewart B.A."/>
            <person name="Lee S.R."/>
            <person name="Wilamowska K."/>
            <person name="Weinberg Z."/>
            <person name="Ruzzo W.L."/>
            <person name="Wloga D."/>
            <person name="Gaertig J."/>
            <person name="Frankel J."/>
            <person name="Tsao C.-C."/>
            <person name="Gorovsky M.A."/>
            <person name="Keeling P.J."/>
            <person name="Waller R.F."/>
            <person name="Patron N.J."/>
            <person name="Cherry J.M."/>
            <person name="Stover N.A."/>
            <person name="Krieger C.J."/>
            <person name="del Toro C."/>
            <person name="Ryder H.F."/>
            <person name="Williamson S.C."/>
            <person name="Barbeau R.A."/>
            <person name="Hamilton E.P."/>
            <person name="Orias E."/>
        </authorList>
    </citation>
    <scope>NUCLEOTIDE SEQUENCE [LARGE SCALE GENOMIC DNA]</scope>
    <source>
        <strain evidence="4">SB210</strain>
    </source>
</reference>
<keyword evidence="1" id="KW-1133">Transmembrane helix</keyword>
<dbReference type="RefSeq" id="XP_001014299.2">
    <property type="nucleotide sequence ID" value="XM_001014299.2"/>
</dbReference>
<dbReference type="SUPFAM" id="SSF57184">
    <property type="entry name" value="Growth factor receptor domain"/>
    <property type="match status" value="7"/>
</dbReference>
<evidence type="ECO:0000259" key="2">
    <source>
        <dbReference type="SMART" id="SM00181"/>
    </source>
</evidence>
<keyword evidence="4" id="KW-1185">Reference proteome</keyword>
<dbReference type="InParanoid" id="Q23BR4"/>
<dbReference type="Proteomes" id="UP000009168">
    <property type="component" value="Unassembled WGS sequence"/>
</dbReference>
<accession>Q23BR4</accession>
<evidence type="ECO:0000313" key="4">
    <source>
        <dbReference type="Proteomes" id="UP000009168"/>
    </source>
</evidence>
<gene>
    <name evidence="3" type="ORF">TTHERM_00227680</name>
</gene>
<sequence length="1523" mass="174355">MFHTKINFQQNKINKQIEIMMKFVIIKSNIEAFLILICFFQYTQQYDLRLVEQRGENISDPIFLQQEDFILKECVKTSCNNQFCTKGYKIKQTSPKSHTSIYYTNNITIPNFEKDAFFDFGLTSNVDDFGNKTYMSSSDLLYGQFTYFQIKDFRTNQINDACTIDSLKLTYYFSCSNYIQKANLTQDFRTIFKDFNIEAQTIIFRYQLNINACHPSCLTCVGQEANQCTSCDQGVNDYTEDSPGSCQCQNSNYFFLNGKCVPSCANGYIANGKSCFPMKGCQKADPLNNGKCLICEQQLYNNDGNCQVQSIVPPGYELKGRNFVLSALQYNVNHKIYFQAFNSYTFSNLEIKNKGLIIKNSLLLNENQSSITSCNGINLLGGFLTNISGTSIQLPIIIFSHSQIVVVFKLYMIDVDERLQDVIINLKYNDKIIGTYQMSNKRQTGYFCGFDQLDATDEVYIYFSKDEVFKEETAKELQIVNQSLNYKAKSLNNIYLGIRDLTIIGFECKNPQCIKCLDFGQKCNSCKQPFTLQQEIFNCVECDKLSGYYTSSDGKYCNKCDSSCLECSLGTKKNCTKCRDNMFLSPLNECFPCPNNCASCKEANKCDKCENNFYFDKYNNCVSCSGDNVFIRDTFYCDNCDSSCMRCKGKQPTDCTKCSDKKYFQNNLCIECNSSQGYVQVDQCIPCHQSCKSCDGAGPNKCKSCFEASYLTLANECKSCIQNCKSCIDASSCDFCYSPYTIHEISKQCVQCQQIAGFYQDVNFCRKCDSSCLECSLGTKQSCTKCRDKMYLSPLNECLPCPNNCASCKEANKCDKCENNFYFDKYNNCVSCSGDNVFIRDTFYCDNCDSSCMRCKGKQPTDCTKCSDKKYFQNNLCIECNSSQGYVQVDQCIPCHQSCKSCDGAGPNKCKSCFEANYLTLANECKSCISNCKSCIDGSSCDFCYSPYTIHEISKQCVQCQQIASFYKDVNFCRKCDSSCKECNGGTNKQCTECYQETYLYQSTCLACPSNCLDCSNSNSCNKCKDKYYVHEVTKLCVICESLKGHFKEGIYCKKCNVACKECFGPTDAECYTCNELYFRTEISQNRCQKCPNNFYLESTKQNCQNCNFQCIPCNKFKEMFYMIDIKKDREISKTYCLVCSCTKCNSNFLFFNQKQCTNSCEYIGQNYVADLNSNSCKCQRSFDFMIQNVNKNSFDCSQVYPLGFYCNSSLFCMKCSQNCNKCSENLQCLECVQGFYNWNGSCLEDCFSSLNLVFNKETRKCECKEGFSVQNLSNNNLKEENITCQKILQIERIQVYNYLMQSYDIQFSKDFSFDKKNLVRIQFNRQIRLEEFETFKLLIDPNNLTLGSEYYIISKQLDQQFIDIVVEQEQNRRAKQFQISISESTFNYYTTNTIIISNQISTTMESDINTLPITQTFQSVSQAFASDDNSKQSHAINFLKQFQVLCLFSNFMQVLPLLYLIRDSLPPKINFASLLGASLIFKKIPPPSSNYFTTKQIDINNYELSIQYLEYTLGTFGISKIQ</sequence>
<protein>
    <submittedName>
        <fullName evidence="3">Variant specific surface protein S2, putative</fullName>
    </submittedName>
</protein>
<dbReference type="InterPro" id="IPR000742">
    <property type="entry name" value="EGF"/>
</dbReference>
<feature type="domain" description="EGF-like" evidence="2">
    <location>
        <begin position="1062"/>
        <end position="1105"/>
    </location>
</feature>
<feature type="transmembrane region" description="Helical" evidence="1">
    <location>
        <begin position="21"/>
        <end position="42"/>
    </location>
</feature>
<dbReference type="PANTHER" id="PTHR23275">
    <property type="entry name" value="CABRIOLET.-RELATED"/>
    <property type="match status" value="1"/>
</dbReference>
<organism evidence="3 4">
    <name type="scientific">Tetrahymena thermophila (strain SB210)</name>
    <dbReference type="NCBI Taxonomy" id="312017"/>
    <lineage>
        <taxon>Eukaryota</taxon>
        <taxon>Sar</taxon>
        <taxon>Alveolata</taxon>
        <taxon>Ciliophora</taxon>
        <taxon>Intramacronucleata</taxon>
        <taxon>Oligohymenophorea</taxon>
        <taxon>Hymenostomatida</taxon>
        <taxon>Tetrahymenina</taxon>
        <taxon>Tetrahymenidae</taxon>
        <taxon>Tetrahymena</taxon>
    </lineage>
</organism>
<keyword evidence="1" id="KW-0812">Transmembrane</keyword>
<evidence type="ECO:0000256" key="1">
    <source>
        <dbReference type="SAM" id="Phobius"/>
    </source>
</evidence>
<feature type="domain" description="EGF-like" evidence="2">
    <location>
        <begin position="212"/>
        <end position="247"/>
    </location>
</feature>
<evidence type="ECO:0000313" key="3">
    <source>
        <dbReference type="EMBL" id="EAR94054.2"/>
    </source>
</evidence>
<feature type="domain" description="EGF-like" evidence="2">
    <location>
        <begin position="924"/>
        <end position="958"/>
    </location>
</feature>
<feature type="domain" description="EGF-like" evidence="2">
    <location>
        <begin position="507"/>
        <end position="540"/>
    </location>
</feature>
<feature type="domain" description="EGF-like" evidence="2">
    <location>
        <begin position="1007"/>
        <end position="1038"/>
    </location>
</feature>
<dbReference type="InterPro" id="IPR009030">
    <property type="entry name" value="Growth_fac_rcpt_cys_sf"/>
</dbReference>
<dbReference type="OrthoDB" id="282489at2759"/>
<proteinExistence type="predicted"/>
<dbReference type="Gene3D" id="2.10.220.10">
    <property type="entry name" value="Hormone Receptor, Insulin-like Growth Factor Receptor 1, Chain A, domain 2"/>
    <property type="match status" value="8"/>
</dbReference>
<feature type="domain" description="EGF-like" evidence="2">
    <location>
        <begin position="1231"/>
        <end position="1286"/>
    </location>
</feature>
<dbReference type="InterPro" id="IPR006212">
    <property type="entry name" value="Furin_repeat"/>
</dbReference>
<dbReference type="eggNOG" id="KOG3525">
    <property type="taxonomic scope" value="Eukaryota"/>
</dbReference>